<dbReference type="InterPro" id="IPR016032">
    <property type="entry name" value="Sig_transdc_resp-reg_C-effctor"/>
</dbReference>
<dbReference type="InterPro" id="IPR001789">
    <property type="entry name" value="Sig_transdc_resp-reg_receiver"/>
</dbReference>
<dbReference type="RefSeq" id="WP_088440468.1">
    <property type="nucleotide sequence ID" value="NZ_BMMC01000005.1"/>
</dbReference>
<accession>A0A246K2F8</accession>
<dbReference type="GO" id="GO:0003677">
    <property type="term" value="F:DNA binding"/>
    <property type="evidence" value="ECO:0007669"/>
    <property type="project" value="UniProtKB-KW"/>
</dbReference>
<keyword evidence="4" id="KW-0597">Phosphoprotein</keyword>
<evidence type="ECO:0000313" key="8">
    <source>
        <dbReference type="Proteomes" id="UP000197361"/>
    </source>
</evidence>
<dbReference type="SUPFAM" id="SSF46894">
    <property type="entry name" value="C-terminal effector domain of the bipartite response regulators"/>
    <property type="match status" value="1"/>
</dbReference>
<evidence type="ECO:0000256" key="3">
    <source>
        <dbReference type="ARBA" id="ARBA00023163"/>
    </source>
</evidence>
<dbReference type="PANTHER" id="PTHR44688">
    <property type="entry name" value="DNA-BINDING TRANSCRIPTIONAL ACTIVATOR DEVR_DOSR"/>
    <property type="match status" value="1"/>
</dbReference>
<dbReference type="AlphaFoldDB" id="A0A246K2F8"/>
<dbReference type="Pfam" id="PF00196">
    <property type="entry name" value="GerE"/>
    <property type="match status" value="1"/>
</dbReference>
<evidence type="ECO:0000256" key="4">
    <source>
        <dbReference type="PROSITE-ProRule" id="PRU00169"/>
    </source>
</evidence>
<dbReference type="SUPFAM" id="SSF52172">
    <property type="entry name" value="CheY-like"/>
    <property type="match status" value="1"/>
</dbReference>
<reference evidence="7 8" key="1">
    <citation type="journal article" date="2010" name="Int. J. Syst. Evol. Microbiol.">
        <title>Sphingopyxis bauzanensis sp. nov., a psychrophilic bacterium isolated from soil.</title>
        <authorList>
            <person name="Zhang D.C."/>
            <person name="Liu H.C."/>
            <person name="Xin Y.H."/>
            <person name="Zhou Y.G."/>
            <person name="Schinner F."/>
            <person name="Margesin R."/>
        </authorList>
    </citation>
    <scope>NUCLEOTIDE SEQUENCE [LARGE SCALE GENOMIC DNA]</scope>
    <source>
        <strain evidence="7 8">DSM 22271</strain>
    </source>
</reference>
<comment type="caution">
    <text evidence="7">The sequence shown here is derived from an EMBL/GenBank/DDBJ whole genome shotgun (WGS) entry which is preliminary data.</text>
</comment>
<dbReference type="SMART" id="SM00448">
    <property type="entry name" value="REC"/>
    <property type="match status" value="1"/>
</dbReference>
<dbReference type="Gene3D" id="3.40.50.2300">
    <property type="match status" value="1"/>
</dbReference>
<gene>
    <name evidence="7" type="primary">fixJ</name>
    <name evidence="7" type="ORF">CDQ92_06470</name>
</gene>
<sequence length="222" mass="24766">MIADLAAQPPDGVQAYRFTDRQVHIIDDDRDVRQSLHFFLNTLGMKVWPFACADDFFSNIGVLKPAPILLDVRMAKMDGMQVLEHLRREMITWPVIMITAHGDVATAVRAVKLGAMEFLEKPLAVNLLEEALASAFDTLDEGEAIAEQRQFASQRFDVLSPRELQVFSILAEGASNKVVAHRLGLSTRTVEMHRKNAMMKLGVRSIPEVIALAATANRRITN</sequence>
<dbReference type="Proteomes" id="UP000197361">
    <property type="component" value="Unassembled WGS sequence"/>
</dbReference>
<dbReference type="GO" id="GO:0000160">
    <property type="term" value="P:phosphorelay signal transduction system"/>
    <property type="evidence" value="ECO:0007669"/>
    <property type="project" value="InterPro"/>
</dbReference>
<dbReference type="Pfam" id="PF00072">
    <property type="entry name" value="Response_reg"/>
    <property type="match status" value="1"/>
</dbReference>
<evidence type="ECO:0000313" key="7">
    <source>
        <dbReference type="EMBL" id="OWQ99725.1"/>
    </source>
</evidence>
<keyword evidence="3" id="KW-0804">Transcription</keyword>
<keyword evidence="8" id="KW-1185">Reference proteome</keyword>
<feature type="modified residue" description="4-aspartylphosphate" evidence="4">
    <location>
        <position position="71"/>
    </location>
</feature>
<organism evidence="7 8">
    <name type="scientific">Sphingopyxis bauzanensis</name>
    <dbReference type="NCBI Taxonomy" id="651663"/>
    <lineage>
        <taxon>Bacteria</taxon>
        <taxon>Pseudomonadati</taxon>
        <taxon>Pseudomonadota</taxon>
        <taxon>Alphaproteobacteria</taxon>
        <taxon>Sphingomonadales</taxon>
        <taxon>Sphingomonadaceae</taxon>
        <taxon>Sphingopyxis</taxon>
    </lineage>
</organism>
<protein>
    <submittedName>
        <fullName evidence="7">DNA-binding response regulator</fullName>
    </submittedName>
</protein>
<dbReference type="Gene3D" id="1.10.10.10">
    <property type="entry name" value="Winged helix-like DNA-binding domain superfamily/Winged helix DNA-binding domain"/>
    <property type="match status" value="1"/>
</dbReference>
<feature type="domain" description="Response regulatory" evidence="6">
    <location>
        <begin position="22"/>
        <end position="136"/>
    </location>
</feature>
<dbReference type="SMART" id="SM00421">
    <property type="entry name" value="HTH_LUXR"/>
    <property type="match status" value="1"/>
</dbReference>
<evidence type="ECO:0000259" key="6">
    <source>
        <dbReference type="PROSITE" id="PS50110"/>
    </source>
</evidence>
<dbReference type="PROSITE" id="PS50043">
    <property type="entry name" value="HTH_LUXR_2"/>
    <property type="match status" value="1"/>
</dbReference>
<dbReference type="InterPro" id="IPR011006">
    <property type="entry name" value="CheY-like_superfamily"/>
</dbReference>
<evidence type="ECO:0000256" key="1">
    <source>
        <dbReference type="ARBA" id="ARBA00023015"/>
    </source>
</evidence>
<dbReference type="PROSITE" id="PS00622">
    <property type="entry name" value="HTH_LUXR_1"/>
    <property type="match status" value="1"/>
</dbReference>
<evidence type="ECO:0000259" key="5">
    <source>
        <dbReference type="PROSITE" id="PS50043"/>
    </source>
</evidence>
<dbReference type="EMBL" id="NISK01000001">
    <property type="protein sequence ID" value="OWQ99725.1"/>
    <property type="molecule type" value="Genomic_DNA"/>
</dbReference>
<proteinExistence type="predicted"/>
<keyword evidence="2 7" id="KW-0238">DNA-binding</keyword>
<keyword evidence="1" id="KW-0805">Transcription regulation</keyword>
<evidence type="ECO:0000256" key="2">
    <source>
        <dbReference type="ARBA" id="ARBA00023125"/>
    </source>
</evidence>
<dbReference type="InterPro" id="IPR036388">
    <property type="entry name" value="WH-like_DNA-bd_sf"/>
</dbReference>
<feature type="domain" description="HTH luxR-type" evidence="5">
    <location>
        <begin position="152"/>
        <end position="217"/>
    </location>
</feature>
<dbReference type="InterPro" id="IPR000792">
    <property type="entry name" value="Tscrpt_reg_LuxR_C"/>
</dbReference>
<dbReference type="CDD" id="cd06170">
    <property type="entry name" value="LuxR_C_like"/>
    <property type="match status" value="1"/>
</dbReference>
<name>A0A246K2F8_9SPHN</name>
<dbReference type="PANTHER" id="PTHR44688:SF16">
    <property type="entry name" value="DNA-BINDING TRANSCRIPTIONAL ACTIVATOR DEVR_DOSR"/>
    <property type="match status" value="1"/>
</dbReference>
<dbReference type="OrthoDB" id="9782655at2"/>
<dbReference type="PROSITE" id="PS50110">
    <property type="entry name" value="RESPONSE_REGULATORY"/>
    <property type="match status" value="1"/>
</dbReference>
<dbReference type="GO" id="GO:0006355">
    <property type="term" value="P:regulation of DNA-templated transcription"/>
    <property type="evidence" value="ECO:0007669"/>
    <property type="project" value="InterPro"/>
</dbReference>
<dbReference type="PRINTS" id="PR00038">
    <property type="entry name" value="HTHLUXR"/>
</dbReference>